<evidence type="ECO:0000313" key="2">
    <source>
        <dbReference type="EMBL" id="XBH03852.1"/>
    </source>
</evidence>
<sequence>MSATPTDAGLYPPSTPDWARRQVTTRAVADRLQREMSRSAPPGLKLDQVDEFTPVSRVRWPGGIGGAEPAFRRVVKEVGRGMGQVLHRGVVPVKAHGARRPDVVDSASQGIDVGLFAEPLQPRRDDERLAAGGWP</sequence>
<dbReference type="RefSeq" id="WP_406696594.1">
    <property type="nucleotide sequence ID" value="NZ_CP155447.1"/>
</dbReference>
<dbReference type="AlphaFoldDB" id="A0AAU7CFD0"/>
<organism evidence="2">
    <name type="scientific">Singulisphaera sp. Ch08</name>
    <dbReference type="NCBI Taxonomy" id="3120278"/>
    <lineage>
        <taxon>Bacteria</taxon>
        <taxon>Pseudomonadati</taxon>
        <taxon>Planctomycetota</taxon>
        <taxon>Planctomycetia</taxon>
        <taxon>Isosphaerales</taxon>
        <taxon>Isosphaeraceae</taxon>
        <taxon>Singulisphaera</taxon>
    </lineage>
</organism>
<accession>A0AAU7CFD0</accession>
<name>A0AAU7CFD0_9BACT</name>
<proteinExistence type="predicted"/>
<protein>
    <submittedName>
        <fullName evidence="2">Uncharacterized protein</fullName>
    </submittedName>
</protein>
<reference evidence="2" key="1">
    <citation type="submission" date="2024-05" db="EMBL/GenBank/DDBJ databases">
        <title>Planctomycetes of the genus Singulisphaera possess chitinolytic capabilities.</title>
        <authorList>
            <person name="Ivanova A."/>
        </authorList>
    </citation>
    <scope>NUCLEOTIDE SEQUENCE</scope>
    <source>
        <strain evidence="2">Ch08T</strain>
    </source>
</reference>
<evidence type="ECO:0000256" key="1">
    <source>
        <dbReference type="SAM" id="MobiDB-lite"/>
    </source>
</evidence>
<feature type="region of interest" description="Disordered" evidence="1">
    <location>
        <begin position="115"/>
        <end position="135"/>
    </location>
</feature>
<gene>
    <name evidence="2" type="ORF">V5E97_36980</name>
</gene>
<dbReference type="EMBL" id="CP155447">
    <property type="protein sequence ID" value="XBH03852.1"/>
    <property type="molecule type" value="Genomic_DNA"/>
</dbReference>